<name>A0A101NGV9_9ACTN</name>
<proteinExistence type="predicted"/>
<protein>
    <submittedName>
        <fullName evidence="2">Uncharacterized protein</fullName>
    </submittedName>
</protein>
<feature type="compositionally biased region" description="Polar residues" evidence="1">
    <location>
        <begin position="1"/>
        <end position="10"/>
    </location>
</feature>
<feature type="region of interest" description="Disordered" evidence="1">
    <location>
        <begin position="1"/>
        <end position="21"/>
    </location>
</feature>
<comment type="caution">
    <text evidence="2">The sequence shown here is derived from an EMBL/GenBank/DDBJ whole genome shotgun (WGS) entry which is preliminary data.</text>
</comment>
<dbReference type="Proteomes" id="UP000054241">
    <property type="component" value="Unassembled WGS sequence"/>
</dbReference>
<keyword evidence="3" id="KW-1185">Reference proteome</keyword>
<gene>
    <name evidence="2" type="ORF">AQI88_29660</name>
</gene>
<dbReference type="AlphaFoldDB" id="A0A101NGV9"/>
<evidence type="ECO:0000313" key="2">
    <source>
        <dbReference type="EMBL" id="KUM92862.1"/>
    </source>
</evidence>
<accession>A0A101NGV9</accession>
<sequence length="306" mass="33792">MPIKSSTNAQHARGEARHGAKYTAALRRRRTAEPAQALVLQFVTTDVTLPVHSIGAIAAAWAHAGLRVMITRMGEAHLRSVRRERLGGGQAVSPAAASPGTHSVELWRHERGREHGHLVECVYIDEPVQSLLGRVRGDFDIIVRIPPSLNTGWWRPHSTAQALLAISHTEDLPRLERRLRAGDSGRVPREVPLHPRQSAALLRERHLQAFYDCEDMPYQYNMPVHGLICCGPGDARAADPDFFDAVSADMDASHVPLLGWITAPKKLHTGHLPERDVLRDPVFLCPYTATALSTLTALQIAPRPRS</sequence>
<evidence type="ECO:0000313" key="3">
    <source>
        <dbReference type="Proteomes" id="UP000054241"/>
    </source>
</evidence>
<dbReference type="EMBL" id="LMWL01000056">
    <property type="protein sequence ID" value="KUM92862.1"/>
    <property type="molecule type" value="Genomic_DNA"/>
</dbReference>
<reference evidence="2 3" key="1">
    <citation type="submission" date="2015-10" db="EMBL/GenBank/DDBJ databases">
        <title>Draft genome sequence of Streptomyces cellostaticus DSM 40189, type strain for the species Streptomyces cellostaticus.</title>
        <authorList>
            <person name="Ruckert C."/>
            <person name="Winkler A."/>
            <person name="Kalinowski J."/>
            <person name="Kampfer P."/>
            <person name="Glaeser S."/>
        </authorList>
    </citation>
    <scope>NUCLEOTIDE SEQUENCE [LARGE SCALE GENOMIC DNA]</scope>
    <source>
        <strain evidence="2 3">DSM 40189</strain>
    </source>
</reference>
<organism evidence="2 3">
    <name type="scientific">Streptomyces cellostaticus</name>
    <dbReference type="NCBI Taxonomy" id="67285"/>
    <lineage>
        <taxon>Bacteria</taxon>
        <taxon>Bacillati</taxon>
        <taxon>Actinomycetota</taxon>
        <taxon>Actinomycetes</taxon>
        <taxon>Kitasatosporales</taxon>
        <taxon>Streptomycetaceae</taxon>
        <taxon>Streptomyces</taxon>
    </lineage>
</organism>
<evidence type="ECO:0000256" key="1">
    <source>
        <dbReference type="SAM" id="MobiDB-lite"/>
    </source>
</evidence>